<dbReference type="OrthoDB" id="9804858at2"/>
<dbReference type="Gene3D" id="3.30.160.270">
    <property type="match status" value="1"/>
</dbReference>
<dbReference type="SUPFAM" id="SSF110921">
    <property type="entry name" value="2-isopropylmalate synthase LeuA, allosteric (dimerisation) domain"/>
    <property type="match status" value="1"/>
</dbReference>
<dbReference type="eggNOG" id="COG0119">
    <property type="taxonomic scope" value="Bacteria"/>
</dbReference>
<dbReference type="PATRIC" id="fig|2754.20.peg.637"/>
<dbReference type="GeneID" id="90983216"/>
<sequence length="473" mass="50590">MKRIRLTDITLREASREGGGALSFKEIIEMSKILDRLNVDVISLAPIVNEKIDSLLVRTIAAAVKKSSLSLPVGLAGEGVRGAWEAISEAVSPRLYVEAPLSTVQMEFICGKKPDAVMEMIGELVRKSRELCADVEFAAADATRAEGEFLYQALRCAVEAGAATVTICDSAGQMMPYEFGSFIRDVYENVPELHDVTLSVKCSDSLAMAAADAVSAVAAGASEVAVSVGGGCAPSLETVASIIRARGEEHGYYSNIKYTELHRSIAQMNWISRAERSGTSAFETGMSIGGPTDVKLDANDDIAAVNKAALHLGYELSEEDIVKVYDTFKNVAAKKSVGAKELEAIIATSALQVPPAYELESFVINSGNIINATANIRCRHNGEERFGLAAGDGPIDAAFLAIEQITGRHYELDDFQIQAVTEGREAMGSTLVKLRSNGKLYSGNGISTDIIGSSIRAYLNALNKISYEENNAQ</sequence>
<gene>
    <name evidence="7" type="ORF">EH55_02435</name>
</gene>
<evidence type="ECO:0000256" key="5">
    <source>
        <dbReference type="ARBA" id="ARBA00023304"/>
    </source>
</evidence>
<dbReference type="EMBL" id="JMKI01000021">
    <property type="protein sequence ID" value="KEJ92635.1"/>
    <property type="molecule type" value="Genomic_DNA"/>
</dbReference>
<proteinExistence type="predicted"/>
<comment type="caution">
    <text evidence="7">The sequence shown here is derived from an EMBL/GenBank/DDBJ whole genome shotgun (WGS) entry which is preliminary data.</text>
</comment>
<name>A0A073ISV3_9BACT</name>
<dbReference type="InterPro" id="IPR050073">
    <property type="entry name" value="2-IPM_HCS-like"/>
</dbReference>
<evidence type="ECO:0000256" key="3">
    <source>
        <dbReference type="ARBA" id="ARBA00022679"/>
    </source>
</evidence>
<evidence type="ECO:0000256" key="1">
    <source>
        <dbReference type="ARBA" id="ARBA00018198"/>
    </source>
</evidence>
<keyword evidence="2" id="KW-0028">Amino-acid biosynthesis</keyword>
<dbReference type="Pfam" id="PF00682">
    <property type="entry name" value="HMGL-like"/>
    <property type="match status" value="1"/>
</dbReference>
<dbReference type="GO" id="GO:0009098">
    <property type="term" value="P:L-leucine biosynthetic process"/>
    <property type="evidence" value="ECO:0007669"/>
    <property type="project" value="InterPro"/>
</dbReference>
<dbReference type="PANTHER" id="PTHR10277:SF9">
    <property type="entry name" value="2-ISOPROPYLMALATE SYNTHASE 1, CHLOROPLASTIC-RELATED"/>
    <property type="match status" value="1"/>
</dbReference>
<reference evidence="7 8" key="1">
    <citation type="submission" date="2014-04" db="EMBL/GenBank/DDBJ databases">
        <title>Draft Genome Sequence of Synergistes jonesii.</title>
        <authorList>
            <person name="Coil D.A."/>
            <person name="Eisen J.A."/>
            <person name="Holland-Moritz H.E."/>
        </authorList>
    </citation>
    <scope>NUCLEOTIDE SEQUENCE [LARGE SCALE GENOMIC DNA]</scope>
    <source>
        <strain evidence="7 8">78-1</strain>
    </source>
</reference>
<dbReference type="STRING" id="2754.EH55_02435"/>
<keyword evidence="3" id="KW-0808">Transferase</keyword>
<dbReference type="AlphaFoldDB" id="A0A073ISV3"/>
<dbReference type="RefSeq" id="WP_037975313.1">
    <property type="nucleotide sequence ID" value="NZ_CAMETI010000014.1"/>
</dbReference>
<accession>A0A073ISV3</accession>
<dbReference type="InterPro" id="IPR000891">
    <property type="entry name" value="PYR_CT"/>
</dbReference>
<feature type="domain" description="Pyruvate carboxyltransferase" evidence="6">
    <location>
        <begin position="4"/>
        <end position="262"/>
    </location>
</feature>
<dbReference type="GO" id="GO:0003852">
    <property type="term" value="F:2-isopropylmalate synthase activity"/>
    <property type="evidence" value="ECO:0007669"/>
    <property type="project" value="InterPro"/>
</dbReference>
<dbReference type="InterPro" id="IPR036230">
    <property type="entry name" value="LeuA_allosteric_dom_sf"/>
</dbReference>
<evidence type="ECO:0000256" key="2">
    <source>
        <dbReference type="ARBA" id="ARBA00022605"/>
    </source>
</evidence>
<dbReference type="Proteomes" id="UP000027665">
    <property type="component" value="Unassembled WGS sequence"/>
</dbReference>
<protein>
    <recommendedName>
        <fullName evidence="1">2-isopropylmalate synthase</fullName>
    </recommendedName>
</protein>
<organism evidence="7 8">
    <name type="scientific">Synergistes jonesii</name>
    <dbReference type="NCBI Taxonomy" id="2754"/>
    <lineage>
        <taxon>Bacteria</taxon>
        <taxon>Thermotogati</taxon>
        <taxon>Synergistota</taxon>
        <taxon>Synergistia</taxon>
        <taxon>Synergistales</taxon>
        <taxon>Synergistaceae</taxon>
        <taxon>Synergistes</taxon>
    </lineage>
</organism>
<dbReference type="PANTHER" id="PTHR10277">
    <property type="entry name" value="HOMOCITRATE SYNTHASE-RELATED"/>
    <property type="match status" value="1"/>
</dbReference>
<dbReference type="SMART" id="SM00917">
    <property type="entry name" value="LeuA_dimer"/>
    <property type="match status" value="1"/>
</dbReference>
<evidence type="ECO:0000256" key="4">
    <source>
        <dbReference type="ARBA" id="ARBA00023211"/>
    </source>
</evidence>
<keyword evidence="8" id="KW-1185">Reference proteome</keyword>
<dbReference type="SUPFAM" id="SSF51569">
    <property type="entry name" value="Aldolase"/>
    <property type="match status" value="1"/>
</dbReference>
<dbReference type="Gene3D" id="3.20.20.70">
    <property type="entry name" value="Aldolase class I"/>
    <property type="match status" value="1"/>
</dbReference>
<dbReference type="InterPro" id="IPR013709">
    <property type="entry name" value="2-isopropylmalate_synth_dimer"/>
</dbReference>
<keyword evidence="4" id="KW-0464">Manganese</keyword>
<evidence type="ECO:0000259" key="6">
    <source>
        <dbReference type="PROSITE" id="PS50991"/>
    </source>
</evidence>
<evidence type="ECO:0000313" key="7">
    <source>
        <dbReference type="EMBL" id="KEJ92635.1"/>
    </source>
</evidence>
<dbReference type="InterPro" id="IPR013785">
    <property type="entry name" value="Aldolase_TIM"/>
</dbReference>
<dbReference type="Pfam" id="PF08502">
    <property type="entry name" value="LeuA_dimer"/>
    <property type="match status" value="1"/>
</dbReference>
<dbReference type="PROSITE" id="PS50991">
    <property type="entry name" value="PYR_CT"/>
    <property type="match status" value="1"/>
</dbReference>
<keyword evidence="5" id="KW-0100">Branched-chain amino acid biosynthesis</keyword>
<evidence type="ECO:0000313" key="8">
    <source>
        <dbReference type="Proteomes" id="UP000027665"/>
    </source>
</evidence>